<keyword evidence="1" id="KW-0812">Transmembrane</keyword>
<gene>
    <name evidence="2" type="ORF">PCOR1329_LOCUS25457</name>
</gene>
<keyword evidence="1" id="KW-1133">Transmembrane helix</keyword>
<feature type="transmembrane region" description="Helical" evidence="1">
    <location>
        <begin position="274"/>
        <end position="303"/>
    </location>
</feature>
<keyword evidence="1" id="KW-0472">Membrane</keyword>
<feature type="transmembrane region" description="Helical" evidence="1">
    <location>
        <begin position="315"/>
        <end position="335"/>
    </location>
</feature>
<feature type="transmembrane region" description="Helical" evidence="1">
    <location>
        <begin position="125"/>
        <end position="145"/>
    </location>
</feature>
<proteinExistence type="predicted"/>
<organism evidence="2 3">
    <name type="scientific">Prorocentrum cordatum</name>
    <dbReference type="NCBI Taxonomy" id="2364126"/>
    <lineage>
        <taxon>Eukaryota</taxon>
        <taxon>Sar</taxon>
        <taxon>Alveolata</taxon>
        <taxon>Dinophyceae</taxon>
        <taxon>Prorocentrales</taxon>
        <taxon>Prorocentraceae</taxon>
        <taxon>Prorocentrum</taxon>
    </lineage>
</organism>
<protein>
    <submittedName>
        <fullName evidence="2">Uncharacterized protein</fullName>
    </submittedName>
</protein>
<evidence type="ECO:0000256" key="1">
    <source>
        <dbReference type="SAM" id="Phobius"/>
    </source>
</evidence>
<feature type="transmembrane region" description="Helical" evidence="1">
    <location>
        <begin position="226"/>
        <end position="245"/>
    </location>
</feature>
<feature type="transmembrane region" description="Helical" evidence="1">
    <location>
        <begin position="165"/>
        <end position="184"/>
    </location>
</feature>
<name>A0ABN9S0Q9_9DINO</name>
<keyword evidence="3" id="KW-1185">Reference proteome</keyword>
<accession>A0ABN9S0Q9</accession>
<feature type="transmembrane region" description="Helical" evidence="1">
    <location>
        <begin position="196"/>
        <end position="214"/>
    </location>
</feature>
<dbReference type="Proteomes" id="UP001189429">
    <property type="component" value="Unassembled WGS sequence"/>
</dbReference>
<evidence type="ECO:0000313" key="3">
    <source>
        <dbReference type="Proteomes" id="UP001189429"/>
    </source>
</evidence>
<evidence type="ECO:0000313" key="2">
    <source>
        <dbReference type="EMBL" id="CAK0825293.1"/>
    </source>
</evidence>
<sequence>MTPGPPASRGGGLQAALPLSGQLAPLEIESGPPLAGPSAGGGCAAAPAVTLLAALLGLCAGSEETGRRCMASIFLEEARVFNEEGAEFPDGCADTWTCVWDPAKCDATGLCEEAYTHVYYLWRPAALWGPAVALPYAAFAAWCLWRRRSFQVGLPLHRWTRRFGAGAGTAAVLFALLPWCLMCHEAKPVNLLLDGSILVVLGALKLVSQVLVAHKLEEGYCWRLARAVRVLSIVALASMSVRLVIFDAPMQLNGGVDMTDGGALLVFPEECMTFVIALAGVCYLMACVCGLCGLIGTAARVAFSPVGAQRRVARFVLLTAASLALSFASTVRLLVYSGIHEVEYSFAQWASAADALFECLTVALFSGLAGPTSLQVLARDAFSAINSYSDDQLQAFYEKYLEYLDEARVKWVRCGYLRALAAAGSAMPRCQEVPADHAVVGSSGFSLVRDGQKHRFVLSHPWLSREHPDPTGVKVRLLVDQLDRLGADDADAVFIDYMSLPQNDKQNTELQRLEVEQGMPKPGMHPAVRTEAEEAQFKQALSAMELIYSIGKTPVIVLPMDGAVERGREYISRGWCFLEFCLAMSFDNIANAEIHEPARRLVDDVKRLDGHTVDGFREAFKSKHFTNNGDADVVLGLFENTLNLASV</sequence>
<reference evidence="2" key="1">
    <citation type="submission" date="2023-10" db="EMBL/GenBank/DDBJ databases">
        <authorList>
            <person name="Chen Y."/>
            <person name="Shah S."/>
            <person name="Dougan E. K."/>
            <person name="Thang M."/>
            <person name="Chan C."/>
        </authorList>
    </citation>
    <scope>NUCLEOTIDE SEQUENCE [LARGE SCALE GENOMIC DNA]</scope>
</reference>
<dbReference type="EMBL" id="CAUYUJ010008891">
    <property type="protein sequence ID" value="CAK0825293.1"/>
    <property type="molecule type" value="Genomic_DNA"/>
</dbReference>
<comment type="caution">
    <text evidence="2">The sequence shown here is derived from an EMBL/GenBank/DDBJ whole genome shotgun (WGS) entry which is preliminary data.</text>
</comment>